<comment type="caution">
    <text evidence="6">The sequence shown here is derived from an EMBL/GenBank/DDBJ whole genome shotgun (WGS) entry which is preliminary data.</text>
</comment>
<comment type="subcellular location">
    <subcellularLocation>
        <location evidence="1">Endomembrane system</location>
        <topology evidence="1">Multi-pass membrane protein</topology>
    </subcellularLocation>
</comment>
<proteinExistence type="predicted"/>
<keyword evidence="7" id="KW-1185">Reference proteome</keyword>
<evidence type="ECO:0000256" key="1">
    <source>
        <dbReference type="ARBA" id="ARBA00004127"/>
    </source>
</evidence>
<name>E8LLK4_SUCHY</name>
<dbReference type="InterPro" id="IPR052527">
    <property type="entry name" value="Metal_cation-efflux_comp"/>
</dbReference>
<feature type="transmembrane region" description="Helical" evidence="5">
    <location>
        <begin position="108"/>
        <end position="141"/>
    </location>
</feature>
<evidence type="ECO:0000256" key="4">
    <source>
        <dbReference type="ARBA" id="ARBA00023136"/>
    </source>
</evidence>
<feature type="transmembrane region" description="Helical" evidence="5">
    <location>
        <begin position="6"/>
        <end position="28"/>
    </location>
</feature>
<keyword evidence="4 5" id="KW-0472">Membrane</keyword>
<organism evidence="6 7">
    <name type="scientific">Succinatimonas hippei (strain DSM 22608 / JCM 16073 / KCTC 15190 / YIT 12066)</name>
    <dbReference type="NCBI Taxonomy" id="762983"/>
    <lineage>
        <taxon>Bacteria</taxon>
        <taxon>Pseudomonadati</taxon>
        <taxon>Pseudomonadota</taxon>
        <taxon>Gammaproteobacteria</taxon>
        <taxon>Aeromonadales</taxon>
        <taxon>Succinivibrionaceae</taxon>
        <taxon>Succinatimonas</taxon>
    </lineage>
</organism>
<sequence length="173" mass="19598">MGYREIFFYTLAVIGFFGIAPAFIYFLAQYFPYTIADSLAFIKLLSAFGILFMLIGAAFCFLSNLALIKIGKGGAGVIGRIKLMKETEHLVTTGVYAFCRNPMHLGLILFYCGMAFVLNSVSAMLIAFLTFIFAYITALYCDEPRLKRDFKDEYTAYARKVGRFLPKIHNKYK</sequence>
<dbReference type="Proteomes" id="UP000018458">
    <property type="component" value="Unassembled WGS sequence"/>
</dbReference>
<dbReference type="Gene3D" id="1.20.120.1630">
    <property type="match status" value="1"/>
</dbReference>
<evidence type="ECO:0008006" key="8">
    <source>
        <dbReference type="Google" id="ProtNLM"/>
    </source>
</evidence>
<dbReference type="AlphaFoldDB" id="E8LLK4"/>
<dbReference type="HOGENOM" id="CLU_065200_4_1_6"/>
<evidence type="ECO:0000256" key="2">
    <source>
        <dbReference type="ARBA" id="ARBA00022692"/>
    </source>
</evidence>
<dbReference type="OrthoDB" id="9811969at2"/>
<keyword evidence="2 5" id="KW-0812">Transmembrane</keyword>
<dbReference type="InterPro" id="IPR007318">
    <property type="entry name" value="Phopholipid_MeTrfase"/>
</dbReference>
<evidence type="ECO:0000313" key="6">
    <source>
        <dbReference type="EMBL" id="EFY06598.1"/>
    </source>
</evidence>
<dbReference type="STRING" id="762983.HMPREF9444_01621"/>
<dbReference type="PANTHER" id="PTHR43847">
    <property type="entry name" value="BLL3993 PROTEIN"/>
    <property type="match status" value="1"/>
</dbReference>
<keyword evidence="3 5" id="KW-1133">Transmembrane helix</keyword>
<evidence type="ECO:0000313" key="7">
    <source>
        <dbReference type="Proteomes" id="UP000018458"/>
    </source>
</evidence>
<evidence type="ECO:0000256" key="3">
    <source>
        <dbReference type="ARBA" id="ARBA00022989"/>
    </source>
</evidence>
<dbReference type="RefSeq" id="WP_009143792.1">
    <property type="nucleotide sequence ID" value="NZ_GL831042.1"/>
</dbReference>
<dbReference type="GO" id="GO:0012505">
    <property type="term" value="C:endomembrane system"/>
    <property type="evidence" value="ECO:0007669"/>
    <property type="project" value="UniProtKB-SubCell"/>
</dbReference>
<gene>
    <name evidence="6" type="ORF">HMPREF9444_01621</name>
</gene>
<dbReference type="PANTHER" id="PTHR43847:SF1">
    <property type="entry name" value="BLL3993 PROTEIN"/>
    <property type="match status" value="1"/>
</dbReference>
<dbReference type="Pfam" id="PF04191">
    <property type="entry name" value="PEMT"/>
    <property type="match status" value="1"/>
</dbReference>
<feature type="transmembrane region" description="Helical" evidence="5">
    <location>
        <begin position="40"/>
        <end position="67"/>
    </location>
</feature>
<protein>
    <recommendedName>
        <fullName evidence="8">Isoprenylcysteine carboxyl methyltransferase family protein</fullName>
    </recommendedName>
</protein>
<reference evidence="6 7" key="1">
    <citation type="submission" date="2011-01" db="EMBL/GenBank/DDBJ databases">
        <authorList>
            <person name="Weinstock G."/>
            <person name="Sodergren E."/>
            <person name="Clifton S."/>
            <person name="Fulton L."/>
            <person name="Fulton B."/>
            <person name="Courtney L."/>
            <person name="Fronick C."/>
            <person name="Harrison M."/>
            <person name="Strong C."/>
            <person name="Farmer C."/>
            <person name="Delahaunty K."/>
            <person name="Markovic C."/>
            <person name="Hall O."/>
            <person name="Minx P."/>
            <person name="Tomlinson C."/>
            <person name="Mitreva M."/>
            <person name="Hou S."/>
            <person name="Chen J."/>
            <person name="Wollam A."/>
            <person name="Pepin K.H."/>
            <person name="Johnson M."/>
            <person name="Bhonagiri V."/>
            <person name="Zhang X."/>
            <person name="Suruliraj S."/>
            <person name="Warren W."/>
            <person name="Chinwalla A."/>
            <person name="Mardis E.R."/>
            <person name="Wilson R.K."/>
        </authorList>
    </citation>
    <scope>NUCLEOTIDE SEQUENCE [LARGE SCALE GENOMIC DNA]</scope>
    <source>
        <strain evidence="7">DSM 22608 / JCM 16073 / KCTC 15190 / YIT 12066</strain>
    </source>
</reference>
<evidence type="ECO:0000256" key="5">
    <source>
        <dbReference type="SAM" id="Phobius"/>
    </source>
</evidence>
<dbReference type="eggNOG" id="COG2020">
    <property type="taxonomic scope" value="Bacteria"/>
</dbReference>
<dbReference type="EMBL" id="AEVO01000109">
    <property type="protein sequence ID" value="EFY06598.1"/>
    <property type="molecule type" value="Genomic_DNA"/>
</dbReference>
<accession>E8LLK4</accession>